<name>A0ABX0Z461_9ACTN</name>
<feature type="region of interest" description="Disordered" evidence="11">
    <location>
        <begin position="248"/>
        <end position="278"/>
    </location>
</feature>
<dbReference type="EMBL" id="JAATEO010000003">
    <property type="protein sequence ID" value="NJP31129.1"/>
    <property type="molecule type" value="Genomic_DNA"/>
</dbReference>
<evidence type="ECO:0000313" key="13">
    <source>
        <dbReference type="Proteomes" id="UP000783871"/>
    </source>
</evidence>
<keyword evidence="12" id="KW-0378">Hydrolase</keyword>
<keyword evidence="5" id="KW-0460">Magnesium</keyword>
<organism evidence="12 13">
    <name type="scientific">Micromonospora thermarum</name>
    <dbReference type="NCBI Taxonomy" id="2720024"/>
    <lineage>
        <taxon>Bacteria</taxon>
        <taxon>Bacillati</taxon>
        <taxon>Actinomycetota</taxon>
        <taxon>Actinomycetes</taxon>
        <taxon>Micromonosporales</taxon>
        <taxon>Micromonosporaceae</taxon>
        <taxon>Micromonospora</taxon>
    </lineage>
</organism>
<evidence type="ECO:0000313" key="12">
    <source>
        <dbReference type="EMBL" id="NJP31129.1"/>
    </source>
</evidence>
<evidence type="ECO:0000256" key="2">
    <source>
        <dbReference type="ARBA" id="ARBA00006171"/>
    </source>
</evidence>
<dbReference type="RefSeq" id="WP_167999549.1">
    <property type="nucleotide sequence ID" value="NZ_JAATEO010000003.1"/>
</dbReference>
<gene>
    <name evidence="12" type="ORF">HCJ94_03805</name>
</gene>
<evidence type="ECO:0000256" key="7">
    <source>
        <dbReference type="ARBA" id="ARBA00023277"/>
    </source>
</evidence>
<comment type="caution">
    <text evidence="12">The sequence shown here is derived from an EMBL/GenBank/DDBJ whole genome shotgun (WGS) entry which is preliminary data.</text>
</comment>
<evidence type="ECO:0000256" key="10">
    <source>
        <dbReference type="ARBA" id="ARBA00044991"/>
    </source>
</evidence>
<comment type="catalytic activity">
    <reaction evidence="8">
        <text>beta-D-glucose 1-phosphate = beta-D-glucose 6-phosphate</text>
        <dbReference type="Rhea" id="RHEA:20113"/>
        <dbReference type="ChEBI" id="CHEBI:57684"/>
        <dbReference type="ChEBI" id="CHEBI:58247"/>
        <dbReference type="EC" id="5.4.2.6"/>
    </reaction>
</comment>
<dbReference type="InterPro" id="IPR006439">
    <property type="entry name" value="HAD-SF_hydro_IA"/>
</dbReference>
<evidence type="ECO:0000256" key="8">
    <source>
        <dbReference type="ARBA" id="ARBA00044926"/>
    </source>
</evidence>
<sequence>MLGLPAHVTACLFDLDGVLTQTARVHNAAWTATFDEFLRRRAAATGEPFRPFDPGDDYNRYVDGRPRYDGVRTFLASRGIGLPEGEPGDPPGADTVHGVGNRKNVLLLETLRTSGVDVYPGSVAYLKAATAAGLRRAVVTASANGREVVAAAGLESLLEVRVDGLVARAEGLRGKPEPDTFLAGARLLGAEPADAAVFEDALAGVAAGRAGGFGYVVGVDRVGQADELRANGADVVVRDLAELLDAESAGPGRESTALARESSRMDRGPIVRDRETGA</sequence>
<reference evidence="12 13" key="1">
    <citation type="submission" date="2020-03" db="EMBL/GenBank/DDBJ databases">
        <title>WGS of actinomycetes isolated from Thailand.</title>
        <authorList>
            <person name="Thawai C."/>
        </authorList>
    </citation>
    <scope>NUCLEOTIDE SEQUENCE [LARGE SCALE GENOMIC DNA]</scope>
    <source>
        <strain evidence="12 13">HSS6-12</strain>
    </source>
</reference>
<dbReference type="Gene3D" id="3.40.50.1000">
    <property type="entry name" value="HAD superfamily/HAD-like"/>
    <property type="match status" value="1"/>
</dbReference>
<keyword evidence="7" id="KW-0119">Carbohydrate metabolism</keyword>
<dbReference type="EC" id="5.4.2.6" evidence="9"/>
<dbReference type="Proteomes" id="UP000783871">
    <property type="component" value="Unassembled WGS sequence"/>
</dbReference>
<dbReference type="InterPro" id="IPR010976">
    <property type="entry name" value="B-phosphoglucomutase_hydrolase"/>
</dbReference>
<dbReference type="NCBIfam" id="TIGR02009">
    <property type="entry name" value="PGMB-YQAB-SF"/>
    <property type="match status" value="1"/>
</dbReference>
<proteinExistence type="inferred from homology"/>
<dbReference type="InterPro" id="IPR036412">
    <property type="entry name" value="HAD-like_sf"/>
</dbReference>
<dbReference type="InterPro" id="IPR023214">
    <property type="entry name" value="HAD_sf"/>
</dbReference>
<dbReference type="InterPro" id="IPR023198">
    <property type="entry name" value="PGP-like_dom2"/>
</dbReference>
<evidence type="ECO:0000256" key="5">
    <source>
        <dbReference type="ARBA" id="ARBA00022842"/>
    </source>
</evidence>
<dbReference type="Pfam" id="PF00702">
    <property type="entry name" value="Hydrolase"/>
    <property type="match status" value="1"/>
</dbReference>
<dbReference type="NCBIfam" id="TIGR01509">
    <property type="entry name" value="HAD-SF-IA-v3"/>
    <property type="match status" value="1"/>
</dbReference>
<evidence type="ECO:0000256" key="11">
    <source>
        <dbReference type="SAM" id="MobiDB-lite"/>
    </source>
</evidence>
<dbReference type="Gene3D" id="1.10.150.240">
    <property type="entry name" value="Putative phosphatase, domain 2"/>
    <property type="match status" value="1"/>
</dbReference>
<keyword evidence="6" id="KW-0413">Isomerase</keyword>
<evidence type="ECO:0000256" key="4">
    <source>
        <dbReference type="ARBA" id="ARBA00022723"/>
    </source>
</evidence>
<dbReference type="PANTHER" id="PTHR46193">
    <property type="entry name" value="6-PHOSPHOGLUCONATE PHOSPHATASE"/>
    <property type="match status" value="1"/>
</dbReference>
<comment type="similarity">
    <text evidence="2">Belongs to the HAD-like hydrolase superfamily. CbbY/CbbZ/Gph/YieH family.</text>
</comment>
<dbReference type="PANTHER" id="PTHR46193:SF18">
    <property type="entry name" value="HEXITOL PHOSPHATASE B"/>
    <property type="match status" value="1"/>
</dbReference>
<evidence type="ECO:0000256" key="3">
    <source>
        <dbReference type="ARBA" id="ARBA00022553"/>
    </source>
</evidence>
<evidence type="ECO:0000256" key="9">
    <source>
        <dbReference type="ARBA" id="ARBA00044968"/>
    </source>
</evidence>
<protein>
    <recommendedName>
        <fullName evidence="10">Beta-phosphoglucomutase</fullName>
        <ecNumber evidence="9">5.4.2.6</ecNumber>
    </recommendedName>
</protein>
<evidence type="ECO:0000256" key="1">
    <source>
        <dbReference type="ARBA" id="ARBA00001946"/>
    </source>
</evidence>
<keyword evidence="13" id="KW-1185">Reference proteome</keyword>
<dbReference type="SUPFAM" id="SSF56784">
    <property type="entry name" value="HAD-like"/>
    <property type="match status" value="1"/>
</dbReference>
<keyword evidence="4" id="KW-0479">Metal-binding</keyword>
<dbReference type="SFLD" id="SFLDS00003">
    <property type="entry name" value="Haloacid_Dehalogenase"/>
    <property type="match status" value="1"/>
</dbReference>
<dbReference type="GO" id="GO:0016787">
    <property type="term" value="F:hydrolase activity"/>
    <property type="evidence" value="ECO:0007669"/>
    <property type="project" value="UniProtKB-KW"/>
</dbReference>
<keyword evidence="3" id="KW-0597">Phosphoprotein</keyword>
<dbReference type="InterPro" id="IPR051600">
    <property type="entry name" value="Beta-PGM-like"/>
</dbReference>
<evidence type="ECO:0000256" key="6">
    <source>
        <dbReference type="ARBA" id="ARBA00023235"/>
    </source>
</evidence>
<dbReference type="SFLD" id="SFLDG01129">
    <property type="entry name" value="C1.5:_HAD__Beta-PGM__Phosphata"/>
    <property type="match status" value="1"/>
</dbReference>
<feature type="compositionally biased region" description="Basic and acidic residues" evidence="11">
    <location>
        <begin position="261"/>
        <end position="278"/>
    </location>
</feature>
<comment type="cofactor">
    <cofactor evidence="1">
        <name>Mg(2+)</name>
        <dbReference type="ChEBI" id="CHEBI:18420"/>
    </cofactor>
</comment>
<accession>A0ABX0Z461</accession>